<keyword evidence="12" id="KW-1185">Reference proteome</keyword>
<keyword evidence="6 8" id="KW-0378">Hydrolase</keyword>
<dbReference type="GO" id="GO:0004252">
    <property type="term" value="F:serine-type endopeptidase activity"/>
    <property type="evidence" value="ECO:0007669"/>
    <property type="project" value="InterPro"/>
</dbReference>
<evidence type="ECO:0000256" key="9">
    <source>
        <dbReference type="RuleBase" id="RU362042"/>
    </source>
</evidence>
<evidence type="ECO:0000256" key="1">
    <source>
        <dbReference type="ARBA" id="ARBA00000677"/>
    </source>
</evidence>
<keyword evidence="8" id="KW-0812">Transmembrane</keyword>
<evidence type="ECO:0000256" key="4">
    <source>
        <dbReference type="ARBA" id="ARBA00013208"/>
    </source>
</evidence>
<protein>
    <recommendedName>
        <fullName evidence="4 8">Signal peptidase I</fullName>
        <ecNumber evidence="4 8">3.4.21.89</ecNumber>
    </recommendedName>
</protein>
<comment type="caution">
    <text evidence="11">The sequence shown here is derived from an EMBL/GenBank/DDBJ whole genome shotgun (WGS) entry which is preliminary data.</text>
</comment>
<name>A0AAP5MDA1_9CYAN</name>
<accession>A0AAP5MDA1</accession>
<evidence type="ECO:0000256" key="5">
    <source>
        <dbReference type="ARBA" id="ARBA00022670"/>
    </source>
</evidence>
<dbReference type="EMBL" id="JAALHA020000023">
    <property type="protein sequence ID" value="MDR9899313.1"/>
    <property type="molecule type" value="Genomic_DNA"/>
</dbReference>
<dbReference type="PROSITE" id="PS00761">
    <property type="entry name" value="SPASE_I_3"/>
    <property type="match status" value="1"/>
</dbReference>
<evidence type="ECO:0000313" key="11">
    <source>
        <dbReference type="EMBL" id="MDR9899313.1"/>
    </source>
</evidence>
<dbReference type="RefSeq" id="WP_208342528.1">
    <property type="nucleotide sequence ID" value="NZ_CAWQFN010000158.1"/>
</dbReference>
<dbReference type="Pfam" id="PF10502">
    <property type="entry name" value="Peptidase_S26"/>
    <property type="match status" value="1"/>
</dbReference>
<proteinExistence type="inferred from homology"/>
<evidence type="ECO:0000256" key="6">
    <source>
        <dbReference type="ARBA" id="ARBA00022801"/>
    </source>
</evidence>
<keyword evidence="8" id="KW-0472">Membrane</keyword>
<feature type="active site" evidence="7">
    <location>
        <position position="102"/>
    </location>
</feature>
<dbReference type="EC" id="3.4.21.89" evidence="4 8"/>
<reference evidence="12" key="1">
    <citation type="journal article" date="2021" name="Science">
        <title>Hunting the eagle killer: A cyanobacterial neurotoxin causes vacuolar myelinopathy.</title>
        <authorList>
            <person name="Breinlinger S."/>
            <person name="Phillips T.J."/>
            <person name="Haram B.N."/>
            <person name="Mares J."/>
            <person name="Martinez Yerena J.A."/>
            <person name="Hrouzek P."/>
            <person name="Sobotka R."/>
            <person name="Henderson W.M."/>
            <person name="Schmieder P."/>
            <person name="Williams S.M."/>
            <person name="Lauderdale J.D."/>
            <person name="Wilde H.D."/>
            <person name="Gerrin W."/>
            <person name="Kust A."/>
            <person name="Washington J.W."/>
            <person name="Wagner C."/>
            <person name="Geier B."/>
            <person name="Liebeke M."/>
            <person name="Enke H."/>
            <person name="Niedermeyer T.H.J."/>
            <person name="Wilde S.B."/>
        </authorList>
    </citation>
    <scope>NUCLEOTIDE SEQUENCE [LARGE SCALE GENOMIC DNA]</scope>
    <source>
        <strain evidence="12">Thurmond2011</strain>
    </source>
</reference>
<evidence type="ECO:0000259" key="10">
    <source>
        <dbReference type="Pfam" id="PF10502"/>
    </source>
</evidence>
<dbReference type="PRINTS" id="PR00727">
    <property type="entry name" value="LEADERPTASE"/>
</dbReference>
<evidence type="ECO:0000256" key="2">
    <source>
        <dbReference type="ARBA" id="ARBA00004401"/>
    </source>
</evidence>
<dbReference type="Gene3D" id="2.10.109.10">
    <property type="entry name" value="Umud Fragment, subunit A"/>
    <property type="match status" value="1"/>
</dbReference>
<evidence type="ECO:0000313" key="12">
    <source>
        <dbReference type="Proteomes" id="UP000667802"/>
    </source>
</evidence>
<comment type="subcellular location">
    <subcellularLocation>
        <location evidence="2">Cell membrane</location>
        <topology evidence="2">Single-pass type II membrane protein</topology>
    </subcellularLocation>
    <subcellularLocation>
        <location evidence="9">Membrane</location>
        <topology evidence="9">Single-pass type II membrane protein</topology>
    </subcellularLocation>
</comment>
<dbReference type="PROSITE" id="PS00501">
    <property type="entry name" value="SPASE_I_1"/>
    <property type="match status" value="1"/>
</dbReference>
<comment type="similarity">
    <text evidence="3 9">Belongs to the peptidase S26 family.</text>
</comment>
<dbReference type="GO" id="GO:0006465">
    <property type="term" value="P:signal peptide processing"/>
    <property type="evidence" value="ECO:0007669"/>
    <property type="project" value="InterPro"/>
</dbReference>
<sequence length="195" mass="22153">MSPKRNRNRQQANSESLWVEGLKTLGLSLLLAFGIRTFAAGAYFIPSGSMEPTLQINDRLMVDKVSYHFKNPHRGDIVVFWPPDNTIATCGLSRKSSDPWIKRVIGLPGEKIEVKEGHVYVNAQPLQEKYIAAKPQYLWGPEVVPRNSYLVLGDNRNNSCDGHYWGFVSRDRIIGRASVRFWPINRIGVLSKEEK</sequence>
<keyword evidence="5 8" id="KW-0645">Protease</keyword>
<dbReference type="AlphaFoldDB" id="A0AAP5MDA1"/>
<evidence type="ECO:0000256" key="7">
    <source>
        <dbReference type="PIRSR" id="PIRSR600223-1"/>
    </source>
</evidence>
<dbReference type="InterPro" id="IPR019758">
    <property type="entry name" value="Pept_S26A_signal_pept_1_CS"/>
</dbReference>
<dbReference type="InterPro" id="IPR019533">
    <property type="entry name" value="Peptidase_S26"/>
</dbReference>
<feature type="transmembrane region" description="Helical" evidence="8">
    <location>
        <begin position="21"/>
        <end position="45"/>
    </location>
</feature>
<dbReference type="SUPFAM" id="SSF51306">
    <property type="entry name" value="LexA/Signal peptidase"/>
    <property type="match status" value="1"/>
</dbReference>
<dbReference type="NCBIfam" id="TIGR02227">
    <property type="entry name" value="sigpep_I_bact"/>
    <property type="match status" value="1"/>
</dbReference>
<dbReference type="InterPro" id="IPR019757">
    <property type="entry name" value="Pept_S26A_signal_pept_1_Lys-AS"/>
</dbReference>
<evidence type="ECO:0000256" key="3">
    <source>
        <dbReference type="ARBA" id="ARBA00009370"/>
    </source>
</evidence>
<dbReference type="GO" id="GO:0009003">
    <property type="term" value="F:signal peptidase activity"/>
    <property type="evidence" value="ECO:0007669"/>
    <property type="project" value="UniProtKB-EC"/>
</dbReference>
<dbReference type="PANTHER" id="PTHR43390">
    <property type="entry name" value="SIGNAL PEPTIDASE I"/>
    <property type="match status" value="1"/>
</dbReference>
<dbReference type="GO" id="GO:0005886">
    <property type="term" value="C:plasma membrane"/>
    <property type="evidence" value="ECO:0007669"/>
    <property type="project" value="UniProtKB-SubCell"/>
</dbReference>
<dbReference type="InterPro" id="IPR000223">
    <property type="entry name" value="Pept_S26A_signal_pept_1"/>
</dbReference>
<feature type="domain" description="Peptidase S26" evidence="10">
    <location>
        <begin position="20"/>
        <end position="182"/>
    </location>
</feature>
<organism evidence="11 12">
    <name type="scientific">Aetokthonos hydrillicola Thurmond2011</name>
    <dbReference type="NCBI Taxonomy" id="2712845"/>
    <lineage>
        <taxon>Bacteria</taxon>
        <taxon>Bacillati</taxon>
        <taxon>Cyanobacteriota</taxon>
        <taxon>Cyanophyceae</taxon>
        <taxon>Nostocales</taxon>
        <taxon>Hapalosiphonaceae</taxon>
        <taxon>Aetokthonos</taxon>
    </lineage>
</organism>
<keyword evidence="8" id="KW-1133">Transmembrane helix</keyword>
<evidence type="ECO:0000256" key="8">
    <source>
        <dbReference type="RuleBase" id="RU003993"/>
    </source>
</evidence>
<comment type="catalytic activity">
    <reaction evidence="1 8">
        <text>Cleavage of hydrophobic, N-terminal signal or leader sequences from secreted and periplasmic proteins.</text>
        <dbReference type="EC" id="3.4.21.89"/>
    </reaction>
</comment>
<dbReference type="PANTHER" id="PTHR43390:SF1">
    <property type="entry name" value="CHLOROPLAST PROCESSING PEPTIDASE"/>
    <property type="match status" value="1"/>
</dbReference>
<dbReference type="Proteomes" id="UP000667802">
    <property type="component" value="Unassembled WGS sequence"/>
</dbReference>
<dbReference type="CDD" id="cd06530">
    <property type="entry name" value="S26_SPase_I"/>
    <property type="match status" value="1"/>
</dbReference>
<gene>
    <name evidence="11" type="primary">lepB</name>
    <name evidence="11" type="ORF">G7B40_032835</name>
</gene>
<dbReference type="InterPro" id="IPR019756">
    <property type="entry name" value="Pept_S26A_signal_pept_1_Ser-AS"/>
</dbReference>
<dbReference type="PROSITE" id="PS00760">
    <property type="entry name" value="SPASE_I_2"/>
    <property type="match status" value="1"/>
</dbReference>
<dbReference type="InterPro" id="IPR036286">
    <property type="entry name" value="LexA/Signal_pep-like_sf"/>
</dbReference>
<feature type="active site" evidence="7">
    <location>
        <position position="49"/>
    </location>
</feature>